<dbReference type="PROSITE" id="PS50181">
    <property type="entry name" value="FBOX"/>
    <property type="match status" value="1"/>
</dbReference>
<dbReference type="OrthoDB" id="6583830at2759"/>
<evidence type="ECO:0000313" key="2">
    <source>
        <dbReference type="EMBL" id="VVC30376.1"/>
    </source>
</evidence>
<reference evidence="2 3" key="1">
    <citation type="submission" date="2019-08" db="EMBL/GenBank/DDBJ databases">
        <authorList>
            <person name="Alioto T."/>
            <person name="Alioto T."/>
            <person name="Gomez Garrido J."/>
        </authorList>
    </citation>
    <scope>NUCLEOTIDE SEQUENCE [LARGE SCALE GENOMIC DNA]</scope>
</reference>
<accession>A0A5E4MKL3</accession>
<gene>
    <name evidence="2" type="ORF">CINCED_3A005446</name>
</gene>
<name>A0A5E4MKL3_9HEMI</name>
<dbReference type="Gene3D" id="1.20.1280.50">
    <property type="match status" value="1"/>
</dbReference>
<dbReference type="InterPro" id="IPR036047">
    <property type="entry name" value="F-box-like_dom_sf"/>
</dbReference>
<dbReference type="SUPFAM" id="SSF81383">
    <property type="entry name" value="F-box domain"/>
    <property type="match status" value="1"/>
</dbReference>
<feature type="domain" description="F-box" evidence="1">
    <location>
        <begin position="22"/>
        <end position="69"/>
    </location>
</feature>
<organism evidence="2 3">
    <name type="scientific">Cinara cedri</name>
    <dbReference type="NCBI Taxonomy" id="506608"/>
    <lineage>
        <taxon>Eukaryota</taxon>
        <taxon>Metazoa</taxon>
        <taxon>Ecdysozoa</taxon>
        <taxon>Arthropoda</taxon>
        <taxon>Hexapoda</taxon>
        <taxon>Insecta</taxon>
        <taxon>Pterygota</taxon>
        <taxon>Neoptera</taxon>
        <taxon>Paraneoptera</taxon>
        <taxon>Hemiptera</taxon>
        <taxon>Sternorrhyncha</taxon>
        <taxon>Aphidomorpha</taxon>
        <taxon>Aphidoidea</taxon>
        <taxon>Aphididae</taxon>
        <taxon>Lachninae</taxon>
        <taxon>Cinara</taxon>
    </lineage>
</organism>
<dbReference type="EMBL" id="CABPRJ010000514">
    <property type="protein sequence ID" value="VVC30376.1"/>
    <property type="molecule type" value="Genomic_DNA"/>
</dbReference>
<evidence type="ECO:0000259" key="1">
    <source>
        <dbReference type="PROSITE" id="PS50181"/>
    </source>
</evidence>
<dbReference type="InterPro" id="IPR001810">
    <property type="entry name" value="F-box_dom"/>
</dbReference>
<dbReference type="SMART" id="SM00256">
    <property type="entry name" value="FBOX"/>
    <property type="match status" value="1"/>
</dbReference>
<sequence length="470" mass="55024">MLENQLDKSVLDLSQHQKSETKTCFGQLPLEIIGKIFKYLDEKDLNSIAHVSKIWRTIYLNQDTIWKQICINLNILKFDYDKLVTRYFGNKGEITHKNDFDISADIFGIMCKWWTLYRCYQMVIRNILSNKFIRVYFTNKQTQQTFCTDSYIISINRTKELSIHAWVLQNSTLPLKLKEFNLYKKLIQNENYNVKVVGNNTFLIFEIHSVIFVYKIKNGSFLLKYAKVIQKPKYNDKDSKFEMEPSEDFLQENQNTKIDLCQTKLLLAQPSTNKIFIIDLTSGKICNVIKYFLEKCIVDVIKFTVNRVMIGISVKDKIYDRIILHYAIIFFLEDDVVVKKVKILLYGTITKFKVSTKYIGVENKAQPTPFIIKKNKFVVLFWIDCDTFTIDSGMNRVAKDAISNQFPLTSINDRFILVQSKVPHSFEIFDTKLCVTVRSIQLLPGYKLAHVGKLSISFINEQKVLLIRFC</sequence>
<dbReference type="AlphaFoldDB" id="A0A5E4MKL3"/>
<protein>
    <submittedName>
        <fullName evidence="2">F-box domain</fullName>
    </submittedName>
</protein>
<dbReference type="Pfam" id="PF12937">
    <property type="entry name" value="F-box-like"/>
    <property type="match status" value="1"/>
</dbReference>
<proteinExistence type="predicted"/>
<keyword evidence="3" id="KW-1185">Reference proteome</keyword>
<evidence type="ECO:0000313" key="3">
    <source>
        <dbReference type="Proteomes" id="UP000325440"/>
    </source>
</evidence>
<dbReference type="Proteomes" id="UP000325440">
    <property type="component" value="Unassembled WGS sequence"/>
</dbReference>